<dbReference type="EMBL" id="JARKIE010000005">
    <property type="protein sequence ID" value="KAJ7707508.1"/>
    <property type="molecule type" value="Genomic_DNA"/>
</dbReference>
<dbReference type="GO" id="GO:0008193">
    <property type="term" value="F:tRNA guanylyltransferase activity"/>
    <property type="evidence" value="ECO:0007669"/>
    <property type="project" value="InterPro"/>
</dbReference>
<dbReference type="PANTHER" id="PTHR12729">
    <property type="entry name" value="TRNA(HIS) GUANYLYLTRANSFERASE-RELATED"/>
    <property type="match status" value="1"/>
</dbReference>
<reference evidence="4" key="1">
    <citation type="submission" date="2023-03" db="EMBL/GenBank/DDBJ databases">
        <title>Massive genome expansion in bonnet fungi (Mycena s.s.) driven by repeated elements and novel gene families across ecological guilds.</title>
        <authorList>
            <consortium name="Lawrence Berkeley National Laboratory"/>
            <person name="Harder C.B."/>
            <person name="Miyauchi S."/>
            <person name="Viragh M."/>
            <person name="Kuo A."/>
            <person name="Thoen E."/>
            <person name="Andreopoulos B."/>
            <person name="Lu D."/>
            <person name="Skrede I."/>
            <person name="Drula E."/>
            <person name="Henrissat B."/>
            <person name="Morin E."/>
            <person name="Kohler A."/>
            <person name="Barry K."/>
            <person name="LaButti K."/>
            <person name="Morin E."/>
            <person name="Salamov A."/>
            <person name="Lipzen A."/>
            <person name="Mereny Z."/>
            <person name="Hegedus B."/>
            <person name="Baldrian P."/>
            <person name="Stursova M."/>
            <person name="Weitz H."/>
            <person name="Taylor A."/>
            <person name="Grigoriev I.V."/>
            <person name="Nagy L.G."/>
            <person name="Martin F."/>
            <person name="Kauserud H."/>
        </authorList>
    </citation>
    <scope>NUCLEOTIDE SEQUENCE</scope>
    <source>
        <strain evidence="4">CBHHK067</strain>
    </source>
</reference>
<dbReference type="Pfam" id="PF04446">
    <property type="entry name" value="Thg1"/>
    <property type="match status" value="1"/>
</dbReference>
<dbReference type="InterPro" id="IPR007537">
    <property type="entry name" value="tRNAHis_GuaTrfase_Thg1"/>
</dbReference>
<evidence type="ECO:0000313" key="4">
    <source>
        <dbReference type="EMBL" id="KAJ7707508.1"/>
    </source>
</evidence>
<gene>
    <name evidence="4" type="ORF">B0H17DRAFT_1032910</name>
</gene>
<keyword evidence="5" id="KW-1185">Reference proteome</keyword>
<organism evidence="4 5">
    <name type="scientific">Mycena rosella</name>
    <name type="common">Pink bonnet</name>
    <name type="synonym">Agaricus rosellus</name>
    <dbReference type="NCBI Taxonomy" id="1033263"/>
    <lineage>
        <taxon>Eukaryota</taxon>
        <taxon>Fungi</taxon>
        <taxon>Dikarya</taxon>
        <taxon>Basidiomycota</taxon>
        <taxon>Agaricomycotina</taxon>
        <taxon>Agaricomycetes</taxon>
        <taxon>Agaricomycetidae</taxon>
        <taxon>Agaricales</taxon>
        <taxon>Marasmiineae</taxon>
        <taxon>Mycenaceae</taxon>
        <taxon>Mycena</taxon>
    </lineage>
</organism>
<name>A0AAD7MA29_MYCRO</name>
<comment type="caution">
    <text evidence="4">The sequence shown here is derived from an EMBL/GenBank/DDBJ whole genome shotgun (WGS) entry which is preliminary data.</text>
</comment>
<sequence>MATGLGERMKSYEAATDQQLPADQPALIRIDGHGFSKFTKGFDKPFDERIHAVMEQTATDLLAYFPDASLAYTQSDELTLVCPRGCRAFNGRVAKLASLAAAYASVRFNHHLAAAAAVPAHKEGIAHFDARAFAVPDAAEALNNLIWRAKIDCRRNSISAFGRGFYSAKELMGLSSDEIVEKVLVEKNSDFWTSTPSWARYGTTVKREQYEGMGIDGLTGAEVKTTRTRMRAEDVIWWEFNERNLALVTDKFWASPPSINPEKPE</sequence>
<dbReference type="PANTHER" id="PTHR12729:SF1">
    <property type="entry name" value="TRNAHIS GUANYLYLTRANSFERASE CATALYTIC DOMAIN-CONTAINING PROTEIN"/>
    <property type="match status" value="1"/>
</dbReference>
<dbReference type="GO" id="GO:0006400">
    <property type="term" value="P:tRNA modification"/>
    <property type="evidence" value="ECO:0007669"/>
    <property type="project" value="InterPro"/>
</dbReference>
<feature type="domain" description="tRNAHis guanylyltransferase catalytic" evidence="3">
    <location>
        <begin position="7"/>
        <end position="136"/>
    </location>
</feature>
<accession>A0AAD7MA29</accession>
<dbReference type="Proteomes" id="UP001221757">
    <property type="component" value="Unassembled WGS sequence"/>
</dbReference>
<keyword evidence="4" id="KW-0808">Transferase</keyword>
<dbReference type="InterPro" id="IPR038469">
    <property type="entry name" value="tRNAHis_GuaTrfase_Thg1_sf"/>
</dbReference>
<evidence type="ECO:0000313" key="5">
    <source>
        <dbReference type="Proteomes" id="UP001221757"/>
    </source>
</evidence>
<dbReference type="Gene3D" id="3.30.70.3000">
    <property type="match status" value="1"/>
</dbReference>
<dbReference type="AlphaFoldDB" id="A0AAD7MA29"/>
<dbReference type="GO" id="GO:0000287">
    <property type="term" value="F:magnesium ion binding"/>
    <property type="evidence" value="ECO:0007669"/>
    <property type="project" value="InterPro"/>
</dbReference>
<evidence type="ECO:0000259" key="3">
    <source>
        <dbReference type="Pfam" id="PF04446"/>
    </source>
</evidence>
<dbReference type="InterPro" id="IPR024956">
    <property type="entry name" value="tRNAHis_GuaTrfase_cat"/>
</dbReference>
<keyword evidence="4" id="KW-0548">Nucleotidyltransferase</keyword>
<evidence type="ECO:0000256" key="1">
    <source>
        <dbReference type="ARBA" id="ARBA00015443"/>
    </source>
</evidence>
<evidence type="ECO:0000256" key="2">
    <source>
        <dbReference type="ARBA" id="ARBA00032480"/>
    </source>
</evidence>
<proteinExistence type="predicted"/>
<protein>
    <recommendedName>
        <fullName evidence="1">tRNA(His) guanylyltransferase</fullName>
    </recommendedName>
    <alternativeName>
        <fullName evidence="2">tRNA-histidine guanylyltransferase</fullName>
    </alternativeName>
</protein>